<dbReference type="InterPro" id="IPR000073">
    <property type="entry name" value="AB_hydrolase_1"/>
</dbReference>
<dbReference type="Gene3D" id="3.40.50.1820">
    <property type="entry name" value="alpha/beta hydrolase"/>
    <property type="match status" value="1"/>
</dbReference>
<name>A0A9E8S9K9_9MICO</name>
<reference evidence="7" key="1">
    <citation type="submission" date="2022-11" db="EMBL/GenBank/DDBJ databases">
        <title>Description of Microcella daejonensis nov. sp, isolated from riverside soil.</title>
        <authorList>
            <person name="Molina K.M."/>
            <person name="Kim S.B."/>
        </authorList>
    </citation>
    <scope>NUCLEOTIDE SEQUENCE</scope>
    <source>
        <strain evidence="7">MMS21-STM12</strain>
    </source>
</reference>
<feature type="domain" description="Peptidase S33 tripeptidyl aminopeptidase-like C-terminal" evidence="6">
    <location>
        <begin position="439"/>
        <end position="522"/>
    </location>
</feature>
<feature type="domain" description="AB hydrolase-1" evidence="5">
    <location>
        <begin position="113"/>
        <end position="266"/>
    </location>
</feature>
<dbReference type="PANTHER" id="PTHR43248:SF29">
    <property type="entry name" value="TRIPEPTIDYL AMINOPEPTIDASE"/>
    <property type="match status" value="1"/>
</dbReference>
<feature type="signal peptide" evidence="4">
    <location>
        <begin position="1"/>
        <end position="22"/>
    </location>
</feature>
<feature type="chain" id="PRO_5039725210" evidence="4">
    <location>
        <begin position="23"/>
        <end position="568"/>
    </location>
</feature>
<proteinExistence type="inferred from homology"/>
<evidence type="ECO:0000313" key="7">
    <source>
        <dbReference type="EMBL" id="WAB82478.1"/>
    </source>
</evidence>
<evidence type="ECO:0000259" key="6">
    <source>
        <dbReference type="Pfam" id="PF08386"/>
    </source>
</evidence>
<gene>
    <name evidence="7" type="ORF">OVN18_05615</name>
</gene>
<dbReference type="EMBL" id="CP113089">
    <property type="protein sequence ID" value="WAB82478.1"/>
    <property type="molecule type" value="Genomic_DNA"/>
</dbReference>
<evidence type="ECO:0000313" key="8">
    <source>
        <dbReference type="Proteomes" id="UP001164706"/>
    </source>
</evidence>
<keyword evidence="2 4" id="KW-0732">Signal</keyword>
<keyword evidence="3 7" id="KW-0378">Hydrolase</keyword>
<evidence type="ECO:0000259" key="5">
    <source>
        <dbReference type="Pfam" id="PF00561"/>
    </source>
</evidence>
<dbReference type="Proteomes" id="UP001164706">
    <property type="component" value="Chromosome"/>
</dbReference>
<dbReference type="AlphaFoldDB" id="A0A9E8S9K9"/>
<dbReference type="KEGG" id="mdb:OVN18_05615"/>
<keyword evidence="8" id="KW-1185">Reference proteome</keyword>
<sequence length="568" mass="61450">MRRLLVGTAVIAVGALVTACVATTDPSDEATSVDAAMPDTAALAGDLANQELTWEECEFTELPPQPEVDVENVECATITVPKDWLDPVEGETWEVRVAYAHNVDVDDPAYDSTLIVHPGGPFSGLSFAATVQADTPGLRSTTNYVSYDQRGLGQSSRAECRYEYETATGLLGATRAIAEACGTDEDVATMTSEQAAYDTDFIRHLLGLDTVSYLGYSYGAMVGTWFGSLFPENVERLVLDSALDPTQPYEVTFQAQNLGRERQFQQHMTNYIARNDATYGLGDDPQVIYERYFAATASPEMSAAAAQLWLSTEAVTAFSQPVLYPTMAGLVAGLIAEGEAETRSGTVGQISLRVIDRMSEESLPEILRAPAVAAAEAADAPPPPTEEITRGTYSELIDFTRCTDGTWTRGEEYWTSYFEETAPTSPISLQLGQLSLVPTCAFWPVEGKLPPIRDGFPETIVVQSELDALTPLERGRSIAQELPNSTLIVADNESSHGVFPLGRDTIDGPIIDFLTGGDRPEETIVAQGAPLRNESTTFESWAPLNGDATHDDQDAALRFTDPFRTSGD</sequence>
<evidence type="ECO:0000256" key="1">
    <source>
        <dbReference type="ARBA" id="ARBA00010088"/>
    </source>
</evidence>
<dbReference type="Pfam" id="PF08386">
    <property type="entry name" value="Abhydrolase_4"/>
    <property type="match status" value="1"/>
</dbReference>
<dbReference type="RefSeq" id="WP_267782541.1">
    <property type="nucleotide sequence ID" value="NZ_CP113089.1"/>
</dbReference>
<comment type="similarity">
    <text evidence="1">Belongs to the peptidase S33 family.</text>
</comment>
<evidence type="ECO:0000256" key="4">
    <source>
        <dbReference type="SAM" id="SignalP"/>
    </source>
</evidence>
<dbReference type="GO" id="GO:0016787">
    <property type="term" value="F:hydrolase activity"/>
    <property type="evidence" value="ECO:0007669"/>
    <property type="project" value="UniProtKB-KW"/>
</dbReference>
<dbReference type="InterPro" id="IPR029058">
    <property type="entry name" value="AB_hydrolase_fold"/>
</dbReference>
<evidence type="ECO:0000256" key="3">
    <source>
        <dbReference type="ARBA" id="ARBA00022801"/>
    </source>
</evidence>
<dbReference type="SUPFAM" id="SSF53474">
    <property type="entry name" value="alpha/beta-Hydrolases"/>
    <property type="match status" value="1"/>
</dbReference>
<organism evidence="7 8">
    <name type="scientific">Microcella daejeonensis</name>
    <dbReference type="NCBI Taxonomy" id="2994971"/>
    <lineage>
        <taxon>Bacteria</taxon>
        <taxon>Bacillati</taxon>
        <taxon>Actinomycetota</taxon>
        <taxon>Actinomycetes</taxon>
        <taxon>Micrococcales</taxon>
        <taxon>Microbacteriaceae</taxon>
        <taxon>Microcella</taxon>
    </lineage>
</organism>
<accession>A0A9E8S9K9</accession>
<dbReference type="InterPro" id="IPR051601">
    <property type="entry name" value="Serine_prot/Carboxylest_S33"/>
</dbReference>
<protein>
    <submittedName>
        <fullName evidence="7">Alpha/beta fold hydrolase</fullName>
    </submittedName>
</protein>
<dbReference type="PROSITE" id="PS51257">
    <property type="entry name" value="PROKAR_LIPOPROTEIN"/>
    <property type="match status" value="1"/>
</dbReference>
<evidence type="ECO:0000256" key="2">
    <source>
        <dbReference type="ARBA" id="ARBA00022729"/>
    </source>
</evidence>
<dbReference type="Pfam" id="PF00561">
    <property type="entry name" value="Abhydrolase_1"/>
    <property type="match status" value="1"/>
</dbReference>
<dbReference type="InterPro" id="IPR013595">
    <property type="entry name" value="Pept_S33_TAP-like_C"/>
</dbReference>
<dbReference type="PANTHER" id="PTHR43248">
    <property type="entry name" value="2-SUCCINYL-6-HYDROXY-2,4-CYCLOHEXADIENE-1-CARBOXYLATE SYNTHASE"/>
    <property type="match status" value="1"/>
</dbReference>